<comment type="caution">
    <text evidence="1">The sequence shown here is derived from an EMBL/GenBank/DDBJ whole genome shotgun (WGS) entry which is preliminary data.</text>
</comment>
<dbReference type="RefSeq" id="WP_135169777.1">
    <property type="nucleotide sequence ID" value="NZ_SPQU01000007.1"/>
</dbReference>
<dbReference type="EMBL" id="SPQU01000007">
    <property type="protein sequence ID" value="TFV38247.1"/>
    <property type="molecule type" value="Genomic_DNA"/>
</dbReference>
<keyword evidence="2" id="KW-1185">Reference proteome</keyword>
<evidence type="ECO:0000313" key="1">
    <source>
        <dbReference type="EMBL" id="TFV38247.1"/>
    </source>
</evidence>
<dbReference type="AlphaFoldDB" id="A0A4Y9L6E6"/>
<accession>A0A4Y9L6E6</accession>
<organism evidence="1 2">
    <name type="scientific">Bradyrhizobium frederickii</name>
    <dbReference type="NCBI Taxonomy" id="2560054"/>
    <lineage>
        <taxon>Bacteria</taxon>
        <taxon>Pseudomonadati</taxon>
        <taxon>Pseudomonadota</taxon>
        <taxon>Alphaproteobacteria</taxon>
        <taxon>Hyphomicrobiales</taxon>
        <taxon>Nitrobacteraceae</taxon>
        <taxon>Bradyrhizobium</taxon>
    </lineage>
</organism>
<name>A0A4Y9L6E6_9BRAD</name>
<reference evidence="1 2" key="1">
    <citation type="submission" date="2019-03" db="EMBL/GenBank/DDBJ databases">
        <title>Bradyrhizobium strains diversity isolated from Chamaecrista fasciculata.</title>
        <authorList>
            <person name="Urquiaga M.C.O."/>
            <person name="Hungria M."/>
            <person name="Delamuta J.R.M."/>
        </authorList>
    </citation>
    <scope>NUCLEOTIDE SEQUENCE [LARGE SCALE GENOMIC DNA]</scope>
    <source>
        <strain evidence="1 2">CNPSo 3424</strain>
    </source>
</reference>
<dbReference type="Proteomes" id="UP000298225">
    <property type="component" value="Unassembled WGS sequence"/>
</dbReference>
<gene>
    <name evidence="1" type="ORF">E4K66_17790</name>
</gene>
<evidence type="ECO:0000313" key="2">
    <source>
        <dbReference type="Proteomes" id="UP000298225"/>
    </source>
</evidence>
<sequence length="69" mass="8052">MTTLLARKLKRESWQRLRFLQVGIAWQNRLQTNENFPSAPSSKISQRPTWFEKSTALLMVVLLDVAPRP</sequence>
<protein>
    <submittedName>
        <fullName evidence="1">Uncharacterized protein</fullName>
    </submittedName>
</protein>
<proteinExistence type="predicted"/>